<organism evidence="2 3">
    <name type="scientific">Aquiflexum gelatinilyticum</name>
    <dbReference type="NCBI Taxonomy" id="2961943"/>
    <lineage>
        <taxon>Bacteria</taxon>
        <taxon>Pseudomonadati</taxon>
        <taxon>Bacteroidota</taxon>
        <taxon>Cytophagia</taxon>
        <taxon>Cytophagales</taxon>
        <taxon>Cyclobacteriaceae</taxon>
        <taxon>Aquiflexum</taxon>
    </lineage>
</organism>
<dbReference type="InterPro" id="IPR025419">
    <property type="entry name" value="DUF4142"/>
</dbReference>
<dbReference type="Proteomes" id="UP001142175">
    <property type="component" value="Unassembled WGS sequence"/>
</dbReference>
<dbReference type="EMBL" id="JANSUY010000031">
    <property type="protein sequence ID" value="MCR9017474.1"/>
    <property type="molecule type" value="Genomic_DNA"/>
</dbReference>
<dbReference type="PROSITE" id="PS51257">
    <property type="entry name" value="PROKAR_LIPOPROTEIN"/>
    <property type="match status" value="1"/>
</dbReference>
<feature type="domain" description="DUF4142" evidence="1">
    <location>
        <begin position="64"/>
        <end position="195"/>
    </location>
</feature>
<gene>
    <name evidence="2" type="ORF">NU887_20725</name>
</gene>
<comment type="caution">
    <text evidence="2">The sequence shown here is derived from an EMBL/GenBank/DDBJ whole genome shotgun (WGS) entry which is preliminary data.</text>
</comment>
<reference evidence="2" key="1">
    <citation type="submission" date="2022-08" db="EMBL/GenBank/DDBJ databases">
        <authorList>
            <person name="Zhang D."/>
        </authorList>
    </citation>
    <scope>NUCLEOTIDE SEQUENCE</scope>
    <source>
        <strain evidence="2">XJ19-11</strain>
    </source>
</reference>
<evidence type="ECO:0000259" key="1">
    <source>
        <dbReference type="Pfam" id="PF13628"/>
    </source>
</evidence>
<protein>
    <submittedName>
        <fullName evidence="2">DUF4142 domain-containing protein</fullName>
    </submittedName>
</protein>
<proteinExistence type="predicted"/>
<dbReference type="Gene3D" id="1.20.1260.10">
    <property type="match status" value="1"/>
</dbReference>
<dbReference type="PANTHER" id="PTHR38593">
    <property type="entry name" value="BLR2558 PROTEIN"/>
    <property type="match status" value="1"/>
</dbReference>
<dbReference type="RefSeq" id="WP_258425308.1">
    <property type="nucleotide sequence ID" value="NZ_JANSUY010000031.1"/>
</dbReference>
<evidence type="ECO:0000313" key="2">
    <source>
        <dbReference type="EMBL" id="MCR9017474.1"/>
    </source>
</evidence>
<evidence type="ECO:0000313" key="3">
    <source>
        <dbReference type="Proteomes" id="UP001142175"/>
    </source>
</evidence>
<dbReference type="PANTHER" id="PTHR38593:SF1">
    <property type="entry name" value="BLR2558 PROTEIN"/>
    <property type="match status" value="1"/>
</dbReference>
<keyword evidence="3" id="KW-1185">Reference proteome</keyword>
<accession>A0A9X2PDA1</accession>
<dbReference type="AlphaFoldDB" id="A0A9X2PDA1"/>
<sequence>MKTQINIKSIVLHTIYVAGTVFFASSCSETKTTDSMEVAEEENVSRLTSDDETMVVIDNDNGVKFLMAAAEIQLEEISLGKLAQQNGNSTHVKELGKMMEADHTKTLSELQALSQSKSVSIPTMITEDSKETYEDLVDKTGNDFGKAYSDLMVEHHEDAIELFEKAATDSEDAEIKAWAAQKLPTMRTHLEHAKACKEECDKMDS</sequence>
<name>A0A9X2PDA1_9BACT</name>
<dbReference type="InterPro" id="IPR012347">
    <property type="entry name" value="Ferritin-like"/>
</dbReference>
<dbReference type="Pfam" id="PF13628">
    <property type="entry name" value="DUF4142"/>
    <property type="match status" value="1"/>
</dbReference>